<dbReference type="Pfam" id="PF24883">
    <property type="entry name" value="NPHP3_N"/>
    <property type="match status" value="1"/>
</dbReference>
<feature type="domain" description="Nephrocystin 3-like N-terminal" evidence="3">
    <location>
        <begin position="63"/>
        <end position="244"/>
    </location>
</feature>
<evidence type="ECO:0000313" key="5">
    <source>
        <dbReference type="Proteomes" id="UP001396898"/>
    </source>
</evidence>
<reference evidence="4 5" key="1">
    <citation type="submission" date="2023-01" db="EMBL/GenBank/DDBJ databases">
        <title>Analysis of 21 Apiospora genomes using comparative genomics revels a genus with tremendous synthesis potential of carbohydrate active enzymes and secondary metabolites.</title>
        <authorList>
            <person name="Sorensen T."/>
        </authorList>
    </citation>
    <scope>NUCLEOTIDE SEQUENCE [LARGE SCALE GENOMIC DNA]</scope>
    <source>
        <strain evidence="4 5">CBS 20057</strain>
    </source>
</reference>
<feature type="region of interest" description="Disordered" evidence="2">
    <location>
        <begin position="1"/>
        <end position="29"/>
    </location>
</feature>
<evidence type="ECO:0000259" key="3">
    <source>
        <dbReference type="Pfam" id="PF24883"/>
    </source>
</evidence>
<gene>
    <name evidence="4" type="ORF">PG991_013436</name>
</gene>
<dbReference type="InterPro" id="IPR056884">
    <property type="entry name" value="NPHP3-like_N"/>
</dbReference>
<proteinExistence type="predicted"/>
<evidence type="ECO:0000256" key="2">
    <source>
        <dbReference type="SAM" id="MobiDB-lite"/>
    </source>
</evidence>
<comment type="caution">
    <text evidence="4">The sequence shown here is derived from an EMBL/GenBank/DDBJ whole genome shotgun (WGS) entry which is preliminary data.</text>
</comment>
<evidence type="ECO:0000256" key="1">
    <source>
        <dbReference type="ARBA" id="ARBA00022737"/>
    </source>
</evidence>
<keyword evidence="5" id="KW-1185">Reference proteome</keyword>
<dbReference type="PANTHER" id="PTHR10039">
    <property type="entry name" value="AMELOGENIN"/>
    <property type="match status" value="1"/>
</dbReference>
<accession>A0ABR1R7W8</accession>
<organism evidence="4 5">
    <name type="scientific">Apiospora marii</name>
    <dbReference type="NCBI Taxonomy" id="335849"/>
    <lineage>
        <taxon>Eukaryota</taxon>
        <taxon>Fungi</taxon>
        <taxon>Dikarya</taxon>
        <taxon>Ascomycota</taxon>
        <taxon>Pezizomycotina</taxon>
        <taxon>Sordariomycetes</taxon>
        <taxon>Xylariomycetidae</taxon>
        <taxon>Amphisphaeriales</taxon>
        <taxon>Apiosporaceae</taxon>
        <taxon>Apiospora</taxon>
    </lineage>
</organism>
<dbReference type="SUPFAM" id="SSF52540">
    <property type="entry name" value="P-loop containing nucleoside triphosphate hydrolases"/>
    <property type="match status" value="1"/>
</dbReference>
<evidence type="ECO:0000313" key="4">
    <source>
        <dbReference type="EMBL" id="KAK8001214.1"/>
    </source>
</evidence>
<dbReference type="PANTHER" id="PTHR10039:SF5">
    <property type="entry name" value="NACHT DOMAIN-CONTAINING PROTEIN"/>
    <property type="match status" value="1"/>
</dbReference>
<dbReference type="InterPro" id="IPR027417">
    <property type="entry name" value="P-loop_NTPase"/>
</dbReference>
<dbReference type="Gene3D" id="3.40.50.300">
    <property type="entry name" value="P-loop containing nucleotide triphosphate hydrolases"/>
    <property type="match status" value="1"/>
</dbReference>
<dbReference type="EMBL" id="JAQQWI010000018">
    <property type="protein sequence ID" value="KAK8001214.1"/>
    <property type="molecule type" value="Genomic_DNA"/>
</dbReference>
<feature type="compositionally biased region" description="Low complexity" evidence="2">
    <location>
        <begin position="16"/>
        <end position="27"/>
    </location>
</feature>
<dbReference type="Proteomes" id="UP001396898">
    <property type="component" value="Unassembled WGS sequence"/>
</dbReference>
<name>A0ABR1R7W8_9PEZI</name>
<keyword evidence="1" id="KW-0677">Repeat</keyword>
<protein>
    <recommendedName>
        <fullName evidence="3">Nephrocystin 3-like N-terminal domain-containing protein</fullName>
    </recommendedName>
</protein>
<sequence length="490" mass="55331">MFANLIRDNSGRGTQNASANSATQSNNNGGGQQINNYYSDCLGSLVYPEINYRLADIAPALPDTCDWLSDTFEFLEWLDSLCLPTHNGVLWIKGKPGSGKSTLMKHALARYNNNLFHDHLITAHFFNGRGETLEKTPLGMLRSIVYQLLRDDVALYDSFIPLFREKQRINKENKETRWQWRESELKGFLHSIVKVPPSKPLLILVDALDECEEPEARRSVEFLESLSICAIRNDFRLRICLSSRHYPSIVMSKVLELSVETSPDHDADISKYIGERLRVHDPAMEHKILEKANGIFLWVVLVTSLLNKAYDEGHNEAMWKALGEIPGDLDDMFSEILLKKTLDTHETIAMLQWVLCSKRLLTPAELYAAVTGNAPQTIEVIQRRITTSSKGLIEIRNGGIAVQFIHTSVKDFLLEQNRLQRFDPLLGPDPIATIHGRLWARCSEMIGRSTLTCYAAQHILEHAEEALSTDTVQPKISTSDLEKTSLGFLG</sequence>